<organism evidence="3">
    <name type="scientific">Chromera velia CCMP2878</name>
    <dbReference type="NCBI Taxonomy" id="1169474"/>
    <lineage>
        <taxon>Eukaryota</taxon>
        <taxon>Sar</taxon>
        <taxon>Alveolata</taxon>
        <taxon>Colpodellida</taxon>
        <taxon>Chromeraceae</taxon>
        <taxon>Chromera</taxon>
    </lineage>
</organism>
<dbReference type="PANTHER" id="PTHR11552:SF147">
    <property type="entry name" value="CHOLINE DEHYDROGENASE, MITOCHONDRIAL"/>
    <property type="match status" value="1"/>
</dbReference>
<evidence type="ECO:0000256" key="2">
    <source>
        <dbReference type="SAM" id="SignalP"/>
    </source>
</evidence>
<feature type="chain" id="PRO_5005192043" evidence="2">
    <location>
        <begin position="20"/>
        <end position="114"/>
    </location>
</feature>
<dbReference type="GO" id="GO:0050660">
    <property type="term" value="F:flavin adenine dinucleotide binding"/>
    <property type="evidence" value="ECO:0007669"/>
    <property type="project" value="InterPro"/>
</dbReference>
<keyword evidence="2" id="KW-0732">Signal</keyword>
<dbReference type="VEuPathDB" id="CryptoDB:Cvel_32695"/>
<gene>
    <name evidence="3" type="ORF">Cvel_32695</name>
</gene>
<evidence type="ECO:0000256" key="1">
    <source>
        <dbReference type="ARBA" id="ARBA00010790"/>
    </source>
</evidence>
<evidence type="ECO:0000313" key="3">
    <source>
        <dbReference type="EMBL" id="CEM48852.1"/>
    </source>
</evidence>
<dbReference type="GO" id="GO:0016491">
    <property type="term" value="F:oxidoreductase activity"/>
    <property type="evidence" value="ECO:0007669"/>
    <property type="project" value="TreeGrafter"/>
</dbReference>
<dbReference type="EMBL" id="CDMZ01004164">
    <property type="protein sequence ID" value="CEM48852.1"/>
    <property type="molecule type" value="Genomic_DNA"/>
</dbReference>
<dbReference type="Gene3D" id="3.50.50.60">
    <property type="entry name" value="FAD/NAD(P)-binding domain"/>
    <property type="match status" value="1"/>
</dbReference>
<dbReference type="InterPro" id="IPR012132">
    <property type="entry name" value="GMC_OxRdtase"/>
</dbReference>
<dbReference type="SUPFAM" id="SSF51905">
    <property type="entry name" value="FAD/NAD(P)-binding domain"/>
    <property type="match status" value="1"/>
</dbReference>
<name>A0A0G4HWG5_9ALVE</name>
<feature type="signal peptide" evidence="2">
    <location>
        <begin position="1"/>
        <end position="19"/>
    </location>
</feature>
<dbReference type="AlphaFoldDB" id="A0A0G4HWG5"/>
<accession>A0A0G4HWG5</accession>
<dbReference type="InterPro" id="IPR036188">
    <property type="entry name" value="FAD/NAD-bd_sf"/>
</dbReference>
<comment type="similarity">
    <text evidence="1">Belongs to the GMC oxidoreductase family.</text>
</comment>
<reference evidence="3" key="1">
    <citation type="submission" date="2014-11" db="EMBL/GenBank/DDBJ databases">
        <authorList>
            <person name="Otto D Thomas"/>
            <person name="Naeem Raeece"/>
        </authorList>
    </citation>
    <scope>NUCLEOTIDE SEQUENCE</scope>
</reference>
<dbReference type="PANTHER" id="PTHR11552">
    <property type="entry name" value="GLUCOSE-METHANOL-CHOLINE GMC OXIDOREDUCTASE"/>
    <property type="match status" value="1"/>
</dbReference>
<sequence length="114" mass="12367">MILRCLVLAWAFLLGSAAGGPSGLMRTAQKLQRRFQDELKSRFPLVSKDASKAEYDYIIVGGGTAGCVLANRLSSMLEKEGRGGKILVLEAGDSEYKSKLLVRIPANILKVRPS</sequence>
<protein>
    <submittedName>
        <fullName evidence="3">Uncharacterized protein</fullName>
    </submittedName>
</protein>
<proteinExistence type="inferred from homology"/>